<accession>A0A934NTF6</accession>
<protein>
    <submittedName>
        <fullName evidence="2">Phosphoribosyltransferase</fullName>
    </submittedName>
</protein>
<dbReference type="InterPro" id="IPR029057">
    <property type="entry name" value="PRTase-like"/>
</dbReference>
<dbReference type="EMBL" id="JAEMNV010000006">
    <property type="protein sequence ID" value="MBJ8340990.1"/>
    <property type="molecule type" value="Genomic_DNA"/>
</dbReference>
<gene>
    <name evidence="2" type="ORF">JGU71_19060</name>
</gene>
<reference evidence="2" key="1">
    <citation type="submission" date="2020-12" db="EMBL/GenBank/DDBJ databases">
        <title>Antrihabitans popcorni sp. nov. and Antrihabitans auranticaus sp. nov., isolated from a larva cave.</title>
        <authorList>
            <person name="Lee S.D."/>
            <person name="Kim I.S."/>
        </authorList>
    </citation>
    <scope>NUCLEOTIDE SEQUENCE</scope>
    <source>
        <strain evidence="2">YC3-6</strain>
    </source>
</reference>
<dbReference type="Pfam" id="PF00156">
    <property type="entry name" value="Pribosyltran"/>
    <property type="match status" value="1"/>
</dbReference>
<sequence>MTFTDRAEAGRTLAKSLDYLREARPLVLGLPRGGVPVAAQVASELGTDLDIVLVRKLGVPWQPELAMGAISEDGGRVLNPDVVHHARISRITLEDIEVQERIELERRSRVLRADGRRIAIDGRTVVIVDDGVATGATAIAACALARAEGARWIVVAVPIGPPEVVRRLGAVADEVVCLVSPADMGGVGAAYDDFHQLADREVTDLLDEHRTIRGKLDRPNSDS</sequence>
<evidence type="ECO:0000259" key="1">
    <source>
        <dbReference type="Pfam" id="PF00156"/>
    </source>
</evidence>
<keyword evidence="2" id="KW-0808">Transferase</keyword>
<evidence type="ECO:0000313" key="2">
    <source>
        <dbReference type="EMBL" id="MBJ8340990.1"/>
    </source>
</evidence>
<keyword evidence="3" id="KW-1185">Reference proteome</keyword>
<comment type="caution">
    <text evidence="2">The sequence shown here is derived from an EMBL/GenBank/DDBJ whole genome shotgun (WGS) entry which is preliminary data.</text>
</comment>
<dbReference type="CDD" id="cd06223">
    <property type="entry name" value="PRTases_typeI"/>
    <property type="match status" value="1"/>
</dbReference>
<dbReference type="Proteomes" id="UP000655868">
    <property type="component" value="Unassembled WGS sequence"/>
</dbReference>
<keyword evidence="2" id="KW-0328">Glycosyltransferase</keyword>
<feature type="domain" description="Phosphoribosyltransferase" evidence="1">
    <location>
        <begin position="9"/>
        <end position="183"/>
    </location>
</feature>
<dbReference type="InterPro" id="IPR000836">
    <property type="entry name" value="PRTase_dom"/>
</dbReference>
<dbReference type="Gene3D" id="3.40.50.2020">
    <property type="match status" value="1"/>
</dbReference>
<dbReference type="GO" id="GO:0016757">
    <property type="term" value="F:glycosyltransferase activity"/>
    <property type="evidence" value="ECO:0007669"/>
    <property type="project" value="UniProtKB-KW"/>
</dbReference>
<evidence type="ECO:0000313" key="3">
    <source>
        <dbReference type="Proteomes" id="UP000655868"/>
    </source>
</evidence>
<dbReference type="AlphaFoldDB" id="A0A934NTF6"/>
<organism evidence="2 3">
    <name type="scientific">Antrihabitans stalagmiti</name>
    <dbReference type="NCBI Taxonomy" id="2799499"/>
    <lineage>
        <taxon>Bacteria</taxon>
        <taxon>Bacillati</taxon>
        <taxon>Actinomycetota</taxon>
        <taxon>Actinomycetes</taxon>
        <taxon>Mycobacteriales</taxon>
        <taxon>Nocardiaceae</taxon>
        <taxon>Antrihabitans</taxon>
    </lineage>
</organism>
<name>A0A934NTF6_9NOCA</name>
<dbReference type="RefSeq" id="WP_199705871.1">
    <property type="nucleotide sequence ID" value="NZ_JAEMNV010000006.1"/>
</dbReference>
<dbReference type="SUPFAM" id="SSF53271">
    <property type="entry name" value="PRTase-like"/>
    <property type="match status" value="1"/>
</dbReference>
<proteinExistence type="predicted"/>
<dbReference type="Gene3D" id="3.30.1310.20">
    <property type="entry name" value="PRTase-like"/>
    <property type="match status" value="1"/>
</dbReference>